<evidence type="ECO:0000256" key="6">
    <source>
        <dbReference type="ARBA" id="ARBA00050652"/>
    </source>
</evidence>
<comment type="subcellular location">
    <subcellularLocation>
        <location evidence="1 15">Cytoplasm</location>
    </subcellularLocation>
</comment>
<dbReference type="EMBL" id="CP157743">
    <property type="protein sequence ID" value="XBS19081.1"/>
    <property type="molecule type" value="Genomic_DNA"/>
</dbReference>
<protein>
    <recommendedName>
        <fullName evidence="11 15">Leucyl/phenylalanyl-tRNA--protein transferase</fullName>
        <ecNumber evidence="10 15">2.3.2.6</ecNumber>
    </recommendedName>
    <alternativeName>
        <fullName evidence="12 15">L/F-transferase</fullName>
    </alternativeName>
    <alternativeName>
        <fullName evidence="13 15">Leucyltransferase</fullName>
    </alternativeName>
    <alternativeName>
        <fullName evidence="14 15">Phenyalanyltransferase</fullName>
    </alternativeName>
</protein>
<comment type="catalytic activity">
    <reaction evidence="7 15">
        <text>N-terminal L-lysyl-[protein] + L-leucyl-tRNA(Leu) = N-terminal L-leucyl-L-lysyl-[protein] + tRNA(Leu) + H(+)</text>
        <dbReference type="Rhea" id="RHEA:12340"/>
        <dbReference type="Rhea" id="RHEA-COMP:9613"/>
        <dbReference type="Rhea" id="RHEA-COMP:9622"/>
        <dbReference type="Rhea" id="RHEA-COMP:12670"/>
        <dbReference type="Rhea" id="RHEA-COMP:12671"/>
        <dbReference type="ChEBI" id="CHEBI:15378"/>
        <dbReference type="ChEBI" id="CHEBI:65249"/>
        <dbReference type="ChEBI" id="CHEBI:78442"/>
        <dbReference type="ChEBI" id="CHEBI:78494"/>
        <dbReference type="ChEBI" id="CHEBI:133043"/>
        <dbReference type="EC" id="2.3.2.6"/>
    </reaction>
</comment>
<name>A0AAU7NQ39_9GAMM</name>
<dbReference type="InterPro" id="IPR016181">
    <property type="entry name" value="Acyl_CoA_acyltransferase"/>
</dbReference>
<accession>A0AAU7NQ39</accession>
<evidence type="ECO:0000256" key="12">
    <source>
        <dbReference type="ARBA" id="ARBA00077136"/>
    </source>
</evidence>
<feature type="region of interest" description="Disordered" evidence="16">
    <location>
        <begin position="1"/>
        <end position="21"/>
    </location>
</feature>
<dbReference type="HAMAP" id="MF_00688">
    <property type="entry name" value="Leu_Phe_trans"/>
    <property type="match status" value="1"/>
</dbReference>
<dbReference type="InterPro" id="IPR042203">
    <property type="entry name" value="Leu/Phe-tRNA_Trfase_C"/>
</dbReference>
<proteinExistence type="inferred from homology"/>
<evidence type="ECO:0000256" key="10">
    <source>
        <dbReference type="ARBA" id="ARBA00066767"/>
    </source>
</evidence>
<evidence type="ECO:0000256" key="11">
    <source>
        <dbReference type="ARBA" id="ARBA00074372"/>
    </source>
</evidence>
<dbReference type="EC" id="2.3.2.6" evidence="10 15"/>
<evidence type="ECO:0000313" key="18">
    <source>
        <dbReference type="Proteomes" id="UP001225378"/>
    </source>
</evidence>
<dbReference type="AlphaFoldDB" id="A0AAU7NQ39"/>
<dbReference type="Pfam" id="PF03588">
    <property type="entry name" value="Leu_Phe_trans"/>
    <property type="match status" value="1"/>
</dbReference>
<evidence type="ECO:0000256" key="15">
    <source>
        <dbReference type="HAMAP-Rule" id="MF_00688"/>
    </source>
</evidence>
<dbReference type="SUPFAM" id="SSF55729">
    <property type="entry name" value="Acyl-CoA N-acyltransferases (Nat)"/>
    <property type="match status" value="1"/>
</dbReference>
<evidence type="ECO:0000256" key="14">
    <source>
        <dbReference type="ARBA" id="ARBA00083640"/>
    </source>
</evidence>
<dbReference type="GO" id="GO:0005737">
    <property type="term" value="C:cytoplasm"/>
    <property type="evidence" value="ECO:0007669"/>
    <property type="project" value="UniProtKB-SubCell"/>
</dbReference>
<evidence type="ECO:0000256" key="9">
    <source>
        <dbReference type="ARBA" id="ARBA00061535"/>
    </source>
</evidence>
<comment type="function">
    <text evidence="8 15">Functions in the N-end rule pathway of protein degradation where it conjugates Leu, Phe and, less efficiently, Met from aminoacyl-tRNAs to the N-termini of proteins containing an N-terminal arginine or lysine.</text>
</comment>
<evidence type="ECO:0000256" key="7">
    <source>
        <dbReference type="ARBA" id="ARBA00051538"/>
    </source>
</evidence>
<dbReference type="RefSeq" id="WP_305908175.1">
    <property type="nucleotide sequence ID" value="NZ_CP157743.1"/>
</dbReference>
<dbReference type="Gene3D" id="3.40.630.70">
    <property type="entry name" value="Leucyl/phenylalanyl-tRNA-protein transferase, C-terminal domain"/>
    <property type="match status" value="1"/>
</dbReference>
<dbReference type="InterPro" id="IPR004616">
    <property type="entry name" value="Leu/Phe-tRNA_Trfase"/>
</dbReference>
<evidence type="ECO:0000256" key="5">
    <source>
        <dbReference type="ARBA" id="ARBA00050607"/>
    </source>
</evidence>
<dbReference type="InterPro" id="IPR042221">
    <property type="entry name" value="Leu/Phe-tRNA_Trfase_N"/>
</dbReference>
<keyword evidence="2 15" id="KW-0963">Cytoplasm</keyword>
<comment type="catalytic activity">
    <reaction evidence="5 15">
        <text>L-phenylalanyl-tRNA(Phe) + an N-terminal L-alpha-aminoacyl-[protein] = an N-terminal L-phenylalanyl-L-alpha-aminoacyl-[protein] + tRNA(Phe)</text>
        <dbReference type="Rhea" id="RHEA:43632"/>
        <dbReference type="Rhea" id="RHEA-COMP:9668"/>
        <dbReference type="Rhea" id="RHEA-COMP:9699"/>
        <dbReference type="Rhea" id="RHEA-COMP:10636"/>
        <dbReference type="Rhea" id="RHEA-COMP:10637"/>
        <dbReference type="ChEBI" id="CHEBI:78442"/>
        <dbReference type="ChEBI" id="CHEBI:78531"/>
        <dbReference type="ChEBI" id="CHEBI:78597"/>
        <dbReference type="ChEBI" id="CHEBI:83561"/>
        <dbReference type="EC" id="2.3.2.6"/>
    </reaction>
</comment>
<evidence type="ECO:0000256" key="2">
    <source>
        <dbReference type="ARBA" id="ARBA00022490"/>
    </source>
</evidence>
<evidence type="ECO:0000256" key="1">
    <source>
        <dbReference type="ARBA" id="ARBA00004496"/>
    </source>
</evidence>
<dbReference type="PANTHER" id="PTHR30098:SF2">
    <property type="entry name" value="LEUCYL_PHENYLALANYL-TRNA--PROTEIN TRANSFERASE"/>
    <property type="match status" value="1"/>
</dbReference>
<evidence type="ECO:0000256" key="4">
    <source>
        <dbReference type="ARBA" id="ARBA00023315"/>
    </source>
</evidence>
<dbReference type="PANTHER" id="PTHR30098">
    <property type="entry name" value="LEUCYL/PHENYLALANYL-TRNA--PROTEIN TRANSFERASE"/>
    <property type="match status" value="1"/>
</dbReference>
<dbReference type="Gene3D" id="3.30.70.3550">
    <property type="entry name" value="Leucyl/phenylalanyl-tRNA-protein transferase, N-terminal domain"/>
    <property type="match status" value="1"/>
</dbReference>
<keyword evidence="3 15" id="KW-0808">Transferase</keyword>
<dbReference type="GO" id="GO:0008914">
    <property type="term" value="F:leucyl-tRNA--protein transferase activity"/>
    <property type="evidence" value="ECO:0007669"/>
    <property type="project" value="UniProtKB-UniRule"/>
</dbReference>
<dbReference type="FunFam" id="3.40.630.70:FF:000001">
    <property type="entry name" value="Leucyl/phenylalanyl-tRNA--protein transferase"/>
    <property type="match status" value="1"/>
</dbReference>
<dbReference type="GO" id="GO:0030163">
    <property type="term" value="P:protein catabolic process"/>
    <property type="evidence" value="ECO:0007669"/>
    <property type="project" value="UniProtKB-UniRule"/>
</dbReference>
<evidence type="ECO:0000256" key="3">
    <source>
        <dbReference type="ARBA" id="ARBA00022679"/>
    </source>
</evidence>
<comment type="similarity">
    <text evidence="9 15">Belongs to the L/F-transferase family.</text>
</comment>
<dbReference type="NCBIfam" id="TIGR00667">
    <property type="entry name" value="aat"/>
    <property type="match status" value="1"/>
</dbReference>
<sequence>MKLTVLDPFSPDQPFPDPENALQEPDGLLAIGGCLSPERIINAYRHGIFPWYGPDEPILWWSPNPRLVLFPEQLKISRSLRKTIRKEVFQLSYDQAFAEVIEACAAPRQKQDGTWITEEMNEAYTQLHRQGIAHSVEAWHDGNLVGGLYGLAIGQVFFGESMFHRKTDASKVVFAYLVKHLIDWRYQLIDCQVHSPHLASLGAVEIERRDFIGRLRTLCNQAPGKQAWQSL</sequence>
<gene>
    <name evidence="15 17" type="primary">aat</name>
    <name evidence="17" type="ORF">Q9L42_011945</name>
</gene>
<keyword evidence="18" id="KW-1185">Reference proteome</keyword>
<organism evidence="17 18">
    <name type="scientific">Methylomarinum roseum</name>
    <dbReference type="NCBI Taxonomy" id="3067653"/>
    <lineage>
        <taxon>Bacteria</taxon>
        <taxon>Pseudomonadati</taxon>
        <taxon>Pseudomonadota</taxon>
        <taxon>Gammaproteobacteria</taxon>
        <taxon>Methylococcales</taxon>
        <taxon>Methylococcaceae</taxon>
        <taxon>Methylomarinum</taxon>
    </lineage>
</organism>
<dbReference type="Proteomes" id="UP001225378">
    <property type="component" value="Chromosome"/>
</dbReference>
<evidence type="ECO:0000256" key="13">
    <source>
        <dbReference type="ARBA" id="ARBA00077165"/>
    </source>
</evidence>
<evidence type="ECO:0000256" key="16">
    <source>
        <dbReference type="SAM" id="MobiDB-lite"/>
    </source>
</evidence>
<comment type="catalytic activity">
    <reaction evidence="6 15">
        <text>N-terminal L-arginyl-[protein] + L-leucyl-tRNA(Leu) = N-terminal L-leucyl-L-arginyl-[protein] + tRNA(Leu) + H(+)</text>
        <dbReference type="Rhea" id="RHEA:50416"/>
        <dbReference type="Rhea" id="RHEA-COMP:9613"/>
        <dbReference type="Rhea" id="RHEA-COMP:9622"/>
        <dbReference type="Rhea" id="RHEA-COMP:12672"/>
        <dbReference type="Rhea" id="RHEA-COMP:12673"/>
        <dbReference type="ChEBI" id="CHEBI:15378"/>
        <dbReference type="ChEBI" id="CHEBI:64719"/>
        <dbReference type="ChEBI" id="CHEBI:78442"/>
        <dbReference type="ChEBI" id="CHEBI:78494"/>
        <dbReference type="ChEBI" id="CHEBI:133044"/>
        <dbReference type="EC" id="2.3.2.6"/>
    </reaction>
</comment>
<evidence type="ECO:0000256" key="8">
    <source>
        <dbReference type="ARBA" id="ARBA00054043"/>
    </source>
</evidence>
<keyword evidence="4 15" id="KW-0012">Acyltransferase</keyword>
<reference evidence="17 18" key="1">
    <citation type="journal article" date="2024" name="Microbiology">
        <title>Methylomarinum rosea sp. nov., a novel halophilic methanotrophic bacterium from the hypersaline Lake Elton.</title>
        <authorList>
            <person name="Suleimanov R.Z."/>
            <person name="Oshkin I.Y."/>
            <person name="Danilova O.V."/>
            <person name="Suzina N.E."/>
            <person name="Dedysh S.N."/>
        </authorList>
    </citation>
    <scope>NUCLEOTIDE SEQUENCE [LARGE SCALE GENOMIC DNA]</scope>
    <source>
        <strain evidence="17 18">Ch1-1</strain>
    </source>
</reference>
<evidence type="ECO:0000313" key="17">
    <source>
        <dbReference type="EMBL" id="XBS19081.1"/>
    </source>
</evidence>
<dbReference type="FunFam" id="3.30.70.3550:FF:000001">
    <property type="entry name" value="Leucyl/phenylalanyl-tRNA--protein transferase"/>
    <property type="match status" value="1"/>
</dbReference>
<dbReference type="KEGG" id="mech:Q9L42_011945"/>